<dbReference type="Proteomes" id="UP000647241">
    <property type="component" value="Unassembled WGS sequence"/>
</dbReference>
<evidence type="ECO:0000256" key="1">
    <source>
        <dbReference type="ARBA" id="ARBA00022729"/>
    </source>
</evidence>
<name>A0A917HIP5_9BACT</name>
<dbReference type="InterPro" id="IPR027039">
    <property type="entry name" value="Crtac1"/>
</dbReference>
<proteinExistence type="predicted"/>
<keyword evidence="1" id="KW-0732">Signal</keyword>
<sequence>MGFIQAQAKAVSSSAKPNLSEEHSANNERVPQLVDITASTGIHFEHLSSPEQKYIVESMSGGVALLDYDGDGWLDIYFTNAPSVSMALAGKKARSALFHNNHDGTFTDVTEKAGVGYPCWAMGAAVGDYNNDGRPDLIVSCFGGVVLYRNNGDGTFTDVTKAAGLDKDTGWATGVTFGDYDGDGNSDLFVPHYVDLDMNDLPKFGSSKTCQYHGVAVQCGPRGLKGSPDTLYHNNGDGTFTEVAKQAGVDDPNHFFGLGAVWSDFDNDGKLDLFVGNDGEPNYLYHNEGNGHFKEMAYDAGVAVSEDGTEQANMGLALGDYLNVGRISLVVTHFSDEYAAMFRNDGGMTFSDVSRASGISRSSSPYVGWGDAFLDLDNSGWKDLILVNGHVYPQVDSVKMGTRYKEPKLVFKNQHDGTFKDVSEESGEAVRELQVSRGLAVGDLFNTGKLDVVVENLTGSPMILAAKSNPANHWVSFDLEGSPKNRLALNARVWVTIGKQRQMDEVRSGGSYLSQNDLRLHFGLGDAARIDKVEVQWPNGERQSFENIVGDHFYHLKQGGTLIPVPQTR</sequence>
<reference evidence="3" key="2">
    <citation type="submission" date="2020-09" db="EMBL/GenBank/DDBJ databases">
        <authorList>
            <person name="Sun Q."/>
            <person name="Zhou Y."/>
        </authorList>
    </citation>
    <scope>NUCLEOTIDE SEQUENCE</scope>
    <source>
        <strain evidence="3">CGMCC 1.12997</strain>
    </source>
</reference>
<keyword evidence="4" id="KW-1185">Reference proteome</keyword>
<dbReference type="AlphaFoldDB" id="A0A917HIP5"/>
<dbReference type="SUPFAM" id="SSF69318">
    <property type="entry name" value="Integrin alpha N-terminal domain"/>
    <property type="match status" value="1"/>
</dbReference>
<dbReference type="InterPro" id="IPR028994">
    <property type="entry name" value="Integrin_alpha_N"/>
</dbReference>
<dbReference type="InterPro" id="IPR011519">
    <property type="entry name" value="UnbV_ASPIC"/>
</dbReference>
<dbReference type="Gene3D" id="2.130.10.130">
    <property type="entry name" value="Integrin alpha, N-terminal"/>
    <property type="match status" value="1"/>
</dbReference>
<dbReference type="PANTHER" id="PTHR16026">
    <property type="entry name" value="CARTILAGE ACIDIC PROTEIN 1"/>
    <property type="match status" value="1"/>
</dbReference>
<dbReference type="Pfam" id="PF07593">
    <property type="entry name" value="UnbV_ASPIC"/>
    <property type="match status" value="1"/>
</dbReference>
<organism evidence="3 4">
    <name type="scientific">Edaphobacter dinghuensis</name>
    <dbReference type="NCBI Taxonomy" id="1560005"/>
    <lineage>
        <taxon>Bacteria</taxon>
        <taxon>Pseudomonadati</taxon>
        <taxon>Acidobacteriota</taxon>
        <taxon>Terriglobia</taxon>
        <taxon>Terriglobales</taxon>
        <taxon>Acidobacteriaceae</taxon>
        <taxon>Edaphobacter</taxon>
    </lineage>
</organism>
<gene>
    <name evidence="3" type="ORF">GCM10011585_25300</name>
</gene>
<accession>A0A917HIP5</accession>
<dbReference type="PANTHER" id="PTHR16026:SF0">
    <property type="entry name" value="CARTILAGE ACIDIC PROTEIN 1"/>
    <property type="match status" value="1"/>
</dbReference>
<evidence type="ECO:0000313" key="4">
    <source>
        <dbReference type="Proteomes" id="UP000647241"/>
    </source>
</evidence>
<evidence type="ECO:0000313" key="3">
    <source>
        <dbReference type="EMBL" id="GGG80812.1"/>
    </source>
</evidence>
<protein>
    <recommendedName>
        <fullName evidence="2">ASPIC/UnbV domain-containing protein</fullName>
    </recommendedName>
</protein>
<comment type="caution">
    <text evidence="3">The sequence shown here is derived from an EMBL/GenBank/DDBJ whole genome shotgun (WGS) entry which is preliminary data.</text>
</comment>
<dbReference type="EMBL" id="BMGT01000003">
    <property type="protein sequence ID" value="GGG80812.1"/>
    <property type="molecule type" value="Genomic_DNA"/>
</dbReference>
<reference evidence="3" key="1">
    <citation type="journal article" date="2014" name="Int. J. Syst. Evol. Microbiol.">
        <title>Complete genome sequence of Corynebacterium casei LMG S-19264T (=DSM 44701T), isolated from a smear-ripened cheese.</title>
        <authorList>
            <consortium name="US DOE Joint Genome Institute (JGI-PGF)"/>
            <person name="Walter F."/>
            <person name="Albersmeier A."/>
            <person name="Kalinowski J."/>
            <person name="Ruckert C."/>
        </authorList>
    </citation>
    <scope>NUCLEOTIDE SEQUENCE</scope>
    <source>
        <strain evidence="3">CGMCC 1.12997</strain>
    </source>
</reference>
<dbReference type="Pfam" id="PF13517">
    <property type="entry name" value="FG-GAP_3"/>
    <property type="match status" value="2"/>
</dbReference>
<dbReference type="InterPro" id="IPR013517">
    <property type="entry name" value="FG-GAP"/>
</dbReference>
<evidence type="ECO:0000259" key="2">
    <source>
        <dbReference type="Pfam" id="PF07593"/>
    </source>
</evidence>
<feature type="domain" description="ASPIC/UnbV" evidence="2">
    <location>
        <begin position="488"/>
        <end position="553"/>
    </location>
</feature>